<reference evidence="2 3" key="1">
    <citation type="journal article" date="2018" name="Sci. Rep.">
        <title>Genome Features and Biochemical Characteristics of a Robust, Fast Growing and Naturally Transformable Cyanobacterium Synechococcus elongatus PCC 11801 Isolated from India.</title>
        <authorList>
            <person name="Jaiswal D."/>
            <person name="Sengupta A."/>
            <person name="Sohoni S."/>
            <person name="Sengupta S."/>
            <person name="Phadnavis A.G."/>
            <person name="Pakrasi H.B."/>
            <person name="Wangikar P.P."/>
        </authorList>
    </citation>
    <scope>NUCLEOTIDE SEQUENCE [LARGE SCALE GENOMIC DNA]</scope>
    <source>
        <strain evidence="2 3">PCC 11801</strain>
    </source>
</reference>
<keyword evidence="2" id="KW-0540">Nuclease</keyword>
<dbReference type="PANTHER" id="PTHR34107">
    <property type="entry name" value="SLL0198 PROTEIN-RELATED"/>
    <property type="match status" value="1"/>
</dbReference>
<protein>
    <submittedName>
        <fullName evidence="2">Uma2 family endonuclease</fullName>
    </submittedName>
</protein>
<dbReference type="GO" id="GO:0004519">
    <property type="term" value="F:endonuclease activity"/>
    <property type="evidence" value="ECO:0007669"/>
    <property type="project" value="UniProtKB-KW"/>
</dbReference>
<keyword evidence="2" id="KW-0255">Endonuclease</keyword>
<proteinExistence type="predicted"/>
<dbReference type="Gene3D" id="3.90.1570.10">
    <property type="entry name" value="tt1808, chain A"/>
    <property type="match status" value="1"/>
</dbReference>
<dbReference type="InterPro" id="IPR008538">
    <property type="entry name" value="Uma2"/>
</dbReference>
<dbReference type="CDD" id="cd06260">
    <property type="entry name" value="DUF820-like"/>
    <property type="match status" value="1"/>
</dbReference>
<dbReference type="Pfam" id="PF05685">
    <property type="entry name" value="Uma2"/>
    <property type="match status" value="1"/>
</dbReference>
<dbReference type="EMBL" id="CP030139">
    <property type="protein sequence ID" value="AZB71746.2"/>
    <property type="molecule type" value="Genomic_DNA"/>
</dbReference>
<dbReference type="PANTHER" id="PTHR34107:SF7">
    <property type="entry name" value="SLR2092 PROTEIN"/>
    <property type="match status" value="1"/>
</dbReference>
<sequence>MMVTIPRDFHLSPHQFEQLCRANPDRRFELDADGQLIEMRPTHWQSGDRNAELTYQLRAWYRQTRQGRVFDSSTGFRLPNGAIRSPDAAWVTPEQLARAEARGLDEFFPDCPAFVIELASASDRPDDLRSKLAEYLSNGCQLGWLILPTFRQVEVWRSPQDPECLENPEIVSADPLLSGFSLDLREIW</sequence>
<organism evidence="2 3">
    <name type="scientific">Synechococcus elongatus PCC 11801</name>
    <dbReference type="NCBI Taxonomy" id="2219813"/>
    <lineage>
        <taxon>Bacteria</taxon>
        <taxon>Bacillati</taxon>
        <taxon>Cyanobacteriota</taxon>
        <taxon>Cyanophyceae</taxon>
        <taxon>Synechococcales</taxon>
        <taxon>Synechococcaceae</taxon>
        <taxon>Synechococcus</taxon>
    </lineage>
</organism>
<gene>
    <name evidence="2" type="ORF">DOP62_02530</name>
</gene>
<dbReference type="RefSeq" id="WP_261789969.1">
    <property type="nucleotide sequence ID" value="NZ_CP030139.2"/>
</dbReference>
<evidence type="ECO:0000313" key="2">
    <source>
        <dbReference type="EMBL" id="AZB71746.2"/>
    </source>
</evidence>
<accession>A0AAN1QM30</accession>
<dbReference type="AlphaFoldDB" id="A0AAN1QM30"/>
<evidence type="ECO:0000313" key="3">
    <source>
        <dbReference type="Proteomes" id="UP000267249"/>
    </source>
</evidence>
<keyword evidence="2" id="KW-0378">Hydrolase</keyword>
<dbReference type="SUPFAM" id="SSF52980">
    <property type="entry name" value="Restriction endonuclease-like"/>
    <property type="match status" value="1"/>
</dbReference>
<dbReference type="InterPro" id="IPR011335">
    <property type="entry name" value="Restrct_endonuc-II-like"/>
</dbReference>
<name>A0AAN1QM30_SYNEL</name>
<dbReference type="InterPro" id="IPR012296">
    <property type="entry name" value="Nuclease_put_TT1808"/>
</dbReference>
<evidence type="ECO:0000259" key="1">
    <source>
        <dbReference type="Pfam" id="PF05685"/>
    </source>
</evidence>
<dbReference type="Proteomes" id="UP000267249">
    <property type="component" value="Chromosome"/>
</dbReference>
<feature type="domain" description="Putative restriction endonuclease" evidence="1">
    <location>
        <begin position="15"/>
        <end position="184"/>
    </location>
</feature>